<keyword evidence="1" id="KW-1133">Transmembrane helix</keyword>
<accession>A0A1G8PEC2</accession>
<name>A0A1G8PEC2_9FLAO</name>
<protein>
    <recommendedName>
        <fullName evidence="4">DUF3592 domain-containing protein</fullName>
    </recommendedName>
</protein>
<dbReference type="EMBL" id="FNDW01000019">
    <property type="protein sequence ID" value="SDI90676.1"/>
    <property type="molecule type" value="Genomic_DNA"/>
</dbReference>
<dbReference type="STRING" id="311334.SAMN05421846_11918"/>
<gene>
    <name evidence="2" type="ORF">SAMN05421846_11918</name>
</gene>
<keyword evidence="3" id="KW-1185">Reference proteome</keyword>
<keyword evidence="1" id="KW-0472">Membrane</keyword>
<feature type="transmembrane region" description="Helical" evidence="1">
    <location>
        <begin position="7"/>
        <end position="27"/>
    </location>
</feature>
<feature type="transmembrane region" description="Helical" evidence="1">
    <location>
        <begin position="112"/>
        <end position="135"/>
    </location>
</feature>
<evidence type="ECO:0000313" key="3">
    <source>
        <dbReference type="Proteomes" id="UP000198869"/>
    </source>
</evidence>
<dbReference type="Proteomes" id="UP000198869">
    <property type="component" value="Unassembled WGS sequence"/>
</dbReference>
<reference evidence="3" key="1">
    <citation type="submission" date="2016-10" db="EMBL/GenBank/DDBJ databases">
        <authorList>
            <person name="Varghese N."/>
            <person name="Submissions S."/>
        </authorList>
    </citation>
    <scope>NUCLEOTIDE SEQUENCE [LARGE SCALE GENOMIC DNA]</scope>
    <source>
        <strain evidence="3">DSM 17071</strain>
    </source>
</reference>
<dbReference type="AlphaFoldDB" id="A0A1G8PEC2"/>
<evidence type="ECO:0000313" key="2">
    <source>
        <dbReference type="EMBL" id="SDI90676.1"/>
    </source>
</evidence>
<proteinExistence type="predicted"/>
<keyword evidence="1" id="KW-0812">Transmembrane</keyword>
<evidence type="ECO:0008006" key="4">
    <source>
        <dbReference type="Google" id="ProtNLM"/>
    </source>
</evidence>
<organism evidence="2 3">
    <name type="scientific">Chryseobacterium taeanense</name>
    <dbReference type="NCBI Taxonomy" id="311334"/>
    <lineage>
        <taxon>Bacteria</taxon>
        <taxon>Pseudomonadati</taxon>
        <taxon>Bacteroidota</taxon>
        <taxon>Flavobacteriia</taxon>
        <taxon>Flavobacteriales</taxon>
        <taxon>Weeksellaceae</taxon>
        <taxon>Chryseobacterium group</taxon>
        <taxon>Chryseobacterium</taxon>
    </lineage>
</organism>
<dbReference type="RefSeq" id="WP_089861567.1">
    <property type="nucleotide sequence ID" value="NZ_FNDW01000019.1"/>
</dbReference>
<sequence>MNKDKLTSLLFFIIGIILLFPSIFLTFRSIKIISSYETAQGKLVDFTEKWKKNKDTEEEYLLYAPVFEYRDNIGKTYKINSGEYSNNKALSTITQKIYYKKDHPEIAVTGTFQLYIVPSIAVFFCLVCFITAYICRKPAII</sequence>
<evidence type="ECO:0000256" key="1">
    <source>
        <dbReference type="SAM" id="Phobius"/>
    </source>
</evidence>
<dbReference type="OrthoDB" id="1259144at2"/>